<dbReference type="Proteomes" id="UP000440224">
    <property type="component" value="Unassembled WGS sequence"/>
</dbReference>
<dbReference type="InterPro" id="IPR004380">
    <property type="entry name" value="Asp_race"/>
</dbReference>
<dbReference type="GO" id="GO:0047661">
    <property type="term" value="F:amino-acid racemase activity"/>
    <property type="evidence" value="ECO:0007669"/>
    <property type="project" value="InterPro"/>
</dbReference>
<dbReference type="SUPFAM" id="SSF53681">
    <property type="entry name" value="Aspartate/glutamate racemase"/>
    <property type="match status" value="2"/>
</dbReference>
<dbReference type="RefSeq" id="WP_153824569.1">
    <property type="nucleotide sequence ID" value="NZ_WJIE01000021.1"/>
</dbReference>
<evidence type="ECO:0000313" key="3">
    <source>
        <dbReference type="EMBL" id="MRG97790.1"/>
    </source>
</evidence>
<evidence type="ECO:0000256" key="1">
    <source>
        <dbReference type="ARBA" id="ARBA00007847"/>
    </source>
</evidence>
<dbReference type="AlphaFoldDB" id="A0A6N7Q4H0"/>
<dbReference type="PANTHER" id="PTHR21198:SF7">
    <property type="entry name" value="ASPARTATE-GLUTAMATE RACEMASE FAMILY"/>
    <property type="match status" value="1"/>
</dbReference>
<comment type="caution">
    <text evidence="3">The sequence shown here is derived from an EMBL/GenBank/DDBJ whole genome shotgun (WGS) entry which is preliminary data.</text>
</comment>
<accession>A0A6N7Q4H0</accession>
<name>A0A6N7Q4H0_9BACT</name>
<sequence length="236" mass="26528">MNVADQPSPTLGILGGMGPVVSAEFVRTIYEYNPKPAEQAAPQVILFSLPSAPDRNESIYTKNEGRLRVFMETQLRRLDPLCDRILIGCCTAHYSLLSITSEARRKVLPIMSIVDRELEKIDEPALLLATLGTYDKALFREGCRNADRIVEPDRTDREVIMALIFDVLKKGKEPYMALPTIERLLDKYGTRTFISGCTEFHLVAKILDARKSSSIRAIDAFCIVARDFYDIVRPGT</sequence>
<comment type="similarity">
    <text evidence="1">Belongs to the aspartate/glutamate racemases family.</text>
</comment>
<dbReference type="InterPro" id="IPR001920">
    <property type="entry name" value="Asp/Glu_race"/>
</dbReference>
<dbReference type="Gene3D" id="3.40.50.1860">
    <property type="match status" value="2"/>
</dbReference>
<evidence type="ECO:0000313" key="4">
    <source>
        <dbReference type="Proteomes" id="UP000440224"/>
    </source>
</evidence>
<evidence type="ECO:0000256" key="2">
    <source>
        <dbReference type="ARBA" id="ARBA00023235"/>
    </source>
</evidence>
<keyword evidence="4" id="KW-1185">Reference proteome</keyword>
<dbReference type="OrthoDB" id="9803739at2"/>
<dbReference type="PANTHER" id="PTHR21198">
    <property type="entry name" value="GLUTAMATE RACEMASE"/>
    <property type="match status" value="1"/>
</dbReference>
<organism evidence="3 4">
    <name type="scientific">Polyangium spumosum</name>
    <dbReference type="NCBI Taxonomy" id="889282"/>
    <lineage>
        <taxon>Bacteria</taxon>
        <taxon>Pseudomonadati</taxon>
        <taxon>Myxococcota</taxon>
        <taxon>Polyangia</taxon>
        <taxon>Polyangiales</taxon>
        <taxon>Polyangiaceae</taxon>
        <taxon>Polyangium</taxon>
    </lineage>
</organism>
<dbReference type="EMBL" id="WJIE01000021">
    <property type="protein sequence ID" value="MRG97790.1"/>
    <property type="molecule type" value="Genomic_DNA"/>
</dbReference>
<dbReference type="Pfam" id="PF01177">
    <property type="entry name" value="Asp_Glu_race"/>
    <property type="match status" value="1"/>
</dbReference>
<keyword evidence="2 3" id="KW-0413">Isomerase</keyword>
<dbReference type="EC" id="5.1.1.-" evidence="3"/>
<proteinExistence type="inferred from homology"/>
<protein>
    <submittedName>
        <fullName evidence="3">Amino acid racemase</fullName>
        <ecNumber evidence="3">5.1.1.-</ecNumber>
    </submittedName>
</protein>
<dbReference type="InterPro" id="IPR015942">
    <property type="entry name" value="Asp/Glu/hydantoin_racemase"/>
</dbReference>
<dbReference type="NCBIfam" id="TIGR00035">
    <property type="entry name" value="asp_race"/>
    <property type="match status" value="1"/>
</dbReference>
<gene>
    <name evidence="3" type="ORF">GF068_38605</name>
</gene>
<reference evidence="3 4" key="1">
    <citation type="submission" date="2019-10" db="EMBL/GenBank/DDBJ databases">
        <title>A soil myxobacterium in the family Polyangiaceae.</title>
        <authorList>
            <person name="Li Y."/>
            <person name="Wang J."/>
        </authorList>
    </citation>
    <scope>NUCLEOTIDE SEQUENCE [LARGE SCALE GENOMIC DNA]</scope>
    <source>
        <strain evidence="3 4">DSM 14734</strain>
    </source>
</reference>